<proteinExistence type="inferred from homology"/>
<dbReference type="InterPro" id="IPR011761">
    <property type="entry name" value="ATP-grasp"/>
</dbReference>
<organism evidence="5 6">
    <name type="scientific">Penicillium cinerascens</name>
    <dbReference type="NCBI Taxonomy" id="70096"/>
    <lineage>
        <taxon>Eukaryota</taxon>
        <taxon>Fungi</taxon>
        <taxon>Dikarya</taxon>
        <taxon>Ascomycota</taxon>
        <taxon>Pezizomycotina</taxon>
        <taxon>Eurotiomycetes</taxon>
        <taxon>Eurotiomycetidae</taxon>
        <taxon>Eurotiales</taxon>
        <taxon>Aspergillaceae</taxon>
        <taxon>Penicillium</taxon>
    </lineage>
</organism>
<dbReference type="Gene3D" id="3.30.470.20">
    <property type="entry name" value="ATP-grasp fold, B domain"/>
    <property type="match status" value="1"/>
</dbReference>
<dbReference type="GO" id="GO:0005524">
    <property type="term" value="F:ATP binding"/>
    <property type="evidence" value="ECO:0007669"/>
    <property type="project" value="UniProtKB-UniRule"/>
</dbReference>
<dbReference type="PANTHER" id="PTHR23132:SF23">
    <property type="entry name" value="D-ALANINE--D-ALANINE LIGASE B"/>
    <property type="match status" value="1"/>
</dbReference>
<dbReference type="GO" id="GO:0008716">
    <property type="term" value="F:D-alanine-D-alanine ligase activity"/>
    <property type="evidence" value="ECO:0007669"/>
    <property type="project" value="InterPro"/>
</dbReference>
<dbReference type="InterPro" id="IPR013815">
    <property type="entry name" value="ATP_grasp_subdomain_1"/>
</dbReference>
<dbReference type="Gene3D" id="3.30.1490.20">
    <property type="entry name" value="ATP-grasp fold, A domain"/>
    <property type="match status" value="1"/>
</dbReference>
<sequence>MYGGVSKPPKPGGYRDSGSDVAYTLTRSGISVLTPVESPDPVNQDQWCFPDTEEGILDALQKGATHLWANTVLFAEHPLQASSKLAPFESRIRVIGQPPFCVDRYDDKSFVNDELRQYGGLTLPRSWTVNDPGSTEDDVAAVLRTLDSVLSSIKENDYPIVAKPVRGRGSHGVKICRNPLELADHVAQLFDESPSVLLEEYLSGEEGTITVMPPSKQSALGPEWSDRYASHWALPPVTRFNHVDGIAPYSGKVAVTVNSRAVTAAEMEADPAYSAIMKECEKVGELLQTAAPLRIDIRRFAPKSKFALFDINMKPVGSPVVQKYLRFSHAYAVQNITGPGRPGREDQTSLMGLAAESMGWDYPSLLQYMLGSAQSLCQLRNYESHFAWSTGCVTGSGP</sequence>
<dbReference type="EMBL" id="JAPQKR010000016">
    <property type="protein sequence ID" value="KAJ5190660.1"/>
    <property type="molecule type" value="Genomic_DNA"/>
</dbReference>
<keyword evidence="3" id="KW-0547">Nucleotide-binding</keyword>
<reference evidence="5" key="1">
    <citation type="submission" date="2022-12" db="EMBL/GenBank/DDBJ databases">
        <authorList>
            <person name="Petersen C."/>
        </authorList>
    </citation>
    <scope>NUCLEOTIDE SEQUENCE</scope>
    <source>
        <strain evidence="5">IBT 15544</strain>
    </source>
</reference>
<evidence type="ECO:0000256" key="1">
    <source>
        <dbReference type="ARBA" id="ARBA00010871"/>
    </source>
</evidence>
<dbReference type="SUPFAM" id="SSF56059">
    <property type="entry name" value="Glutathione synthetase ATP-binding domain-like"/>
    <property type="match status" value="1"/>
</dbReference>
<dbReference type="AlphaFoldDB" id="A0A9W9M644"/>
<evidence type="ECO:0000313" key="6">
    <source>
        <dbReference type="Proteomes" id="UP001150904"/>
    </source>
</evidence>
<dbReference type="GO" id="GO:0046872">
    <property type="term" value="F:metal ion binding"/>
    <property type="evidence" value="ECO:0007669"/>
    <property type="project" value="InterPro"/>
</dbReference>
<evidence type="ECO:0000256" key="2">
    <source>
        <dbReference type="ARBA" id="ARBA00022598"/>
    </source>
</evidence>
<dbReference type="OrthoDB" id="422362at2759"/>
<dbReference type="PROSITE" id="PS50975">
    <property type="entry name" value="ATP_GRASP"/>
    <property type="match status" value="1"/>
</dbReference>
<evidence type="ECO:0000256" key="3">
    <source>
        <dbReference type="PROSITE-ProRule" id="PRU00409"/>
    </source>
</evidence>
<comment type="caution">
    <text evidence="5">The sequence shown here is derived from an EMBL/GenBank/DDBJ whole genome shotgun (WGS) entry which is preliminary data.</text>
</comment>
<protein>
    <recommendedName>
        <fullName evidence="4">ATP-grasp domain-containing protein</fullName>
    </recommendedName>
</protein>
<dbReference type="RefSeq" id="XP_058303600.1">
    <property type="nucleotide sequence ID" value="XM_058456701.1"/>
</dbReference>
<dbReference type="InterPro" id="IPR011095">
    <property type="entry name" value="Dala_Dala_lig_C"/>
</dbReference>
<dbReference type="Proteomes" id="UP001150904">
    <property type="component" value="Unassembled WGS sequence"/>
</dbReference>
<reference evidence="5" key="2">
    <citation type="journal article" date="2023" name="IMA Fungus">
        <title>Comparative genomic study of the Penicillium genus elucidates a diverse pangenome and 15 lateral gene transfer events.</title>
        <authorList>
            <person name="Petersen C."/>
            <person name="Sorensen T."/>
            <person name="Nielsen M.R."/>
            <person name="Sondergaard T.E."/>
            <person name="Sorensen J.L."/>
            <person name="Fitzpatrick D.A."/>
            <person name="Frisvad J.C."/>
            <person name="Nielsen K.L."/>
        </authorList>
    </citation>
    <scope>NUCLEOTIDE SEQUENCE</scope>
    <source>
        <strain evidence="5">IBT 15544</strain>
    </source>
</reference>
<name>A0A9W9M644_9EURO</name>
<dbReference type="GeneID" id="83184002"/>
<dbReference type="PANTHER" id="PTHR23132">
    <property type="entry name" value="D-ALANINE--D-ALANINE LIGASE"/>
    <property type="match status" value="1"/>
</dbReference>
<evidence type="ECO:0000259" key="4">
    <source>
        <dbReference type="PROSITE" id="PS50975"/>
    </source>
</evidence>
<dbReference type="Pfam" id="PF07478">
    <property type="entry name" value="Dala_Dala_lig_C"/>
    <property type="match status" value="1"/>
</dbReference>
<gene>
    <name evidence="5" type="ORF">N7498_009645</name>
</gene>
<keyword evidence="2" id="KW-0436">Ligase</keyword>
<comment type="similarity">
    <text evidence="1">Belongs to the D-alanine--D-alanine ligase family.</text>
</comment>
<accession>A0A9W9M644</accession>
<feature type="domain" description="ATP-grasp" evidence="4">
    <location>
        <begin position="113"/>
        <end position="338"/>
    </location>
</feature>
<evidence type="ECO:0000313" key="5">
    <source>
        <dbReference type="EMBL" id="KAJ5190660.1"/>
    </source>
</evidence>
<keyword evidence="6" id="KW-1185">Reference proteome</keyword>
<keyword evidence="3" id="KW-0067">ATP-binding</keyword>